<feature type="transmembrane region" description="Helical" evidence="1">
    <location>
        <begin position="6"/>
        <end position="28"/>
    </location>
</feature>
<feature type="transmembrane region" description="Helical" evidence="1">
    <location>
        <begin position="123"/>
        <end position="142"/>
    </location>
</feature>
<dbReference type="EMBL" id="CP036433">
    <property type="protein sequence ID" value="QDU98464.1"/>
    <property type="molecule type" value="Genomic_DNA"/>
</dbReference>
<proteinExistence type="predicted"/>
<sequence length="152" mass="17111">MPLEDLLPHVNATLNAVAGVLLAIGYVLIKQRRETAHKRVMLSAFGVSILFLISYLTYHYIIGGQRSFPKEAPSAVRAFYFLVLISHILLAAITPFLAVATIYLGLRERRAAHVRLARWTFPIWMYVSITGVIVYLMLYHLYPAAAVGLIIR</sequence>
<dbReference type="PANTHER" id="PTHR37692">
    <property type="entry name" value="HYPOTHETICAL MEMBRANE SPANNING PROTEIN"/>
    <property type="match status" value="1"/>
</dbReference>
<dbReference type="RefSeq" id="WP_145057742.1">
    <property type="nucleotide sequence ID" value="NZ_CP036433.1"/>
</dbReference>
<accession>A0A518E2Z8</accession>
<keyword evidence="1" id="KW-0472">Membrane</keyword>
<dbReference type="KEGG" id="lcre:Pla8534_63320"/>
<evidence type="ECO:0008006" key="4">
    <source>
        <dbReference type="Google" id="ProtNLM"/>
    </source>
</evidence>
<dbReference type="OrthoDB" id="9811998at2"/>
<feature type="transmembrane region" description="Helical" evidence="1">
    <location>
        <begin position="78"/>
        <end position="103"/>
    </location>
</feature>
<dbReference type="Pfam" id="PF04238">
    <property type="entry name" value="DUF420"/>
    <property type="match status" value="1"/>
</dbReference>
<dbReference type="PANTHER" id="PTHR37692:SF1">
    <property type="entry name" value="DUF420 DOMAIN-CONTAINING PROTEIN"/>
    <property type="match status" value="1"/>
</dbReference>
<keyword evidence="1" id="KW-1133">Transmembrane helix</keyword>
<keyword evidence="3" id="KW-1185">Reference proteome</keyword>
<evidence type="ECO:0000313" key="3">
    <source>
        <dbReference type="Proteomes" id="UP000317648"/>
    </source>
</evidence>
<dbReference type="AlphaFoldDB" id="A0A518E2Z8"/>
<organism evidence="2 3">
    <name type="scientific">Lignipirellula cremea</name>
    <dbReference type="NCBI Taxonomy" id="2528010"/>
    <lineage>
        <taxon>Bacteria</taxon>
        <taxon>Pseudomonadati</taxon>
        <taxon>Planctomycetota</taxon>
        <taxon>Planctomycetia</taxon>
        <taxon>Pirellulales</taxon>
        <taxon>Pirellulaceae</taxon>
        <taxon>Lignipirellula</taxon>
    </lineage>
</organism>
<dbReference type="InterPro" id="IPR007352">
    <property type="entry name" value="DUF420"/>
</dbReference>
<name>A0A518E2Z8_9BACT</name>
<dbReference type="Proteomes" id="UP000317648">
    <property type="component" value="Chromosome"/>
</dbReference>
<keyword evidence="1" id="KW-0812">Transmembrane</keyword>
<reference evidence="2 3" key="1">
    <citation type="submission" date="2019-02" db="EMBL/GenBank/DDBJ databases">
        <title>Deep-cultivation of Planctomycetes and their phenomic and genomic characterization uncovers novel biology.</title>
        <authorList>
            <person name="Wiegand S."/>
            <person name="Jogler M."/>
            <person name="Boedeker C."/>
            <person name="Pinto D."/>
            <person name="Vollmers J."/>
            <person name="Rivas-Marin E."/>
            <person name="Kohn T."/>
            <person name="Peeters S.H."/>
            <person name="Heuer A."/>
            <person name="Rast P."/>
            <person name="Oberbeckmann S."/>
            <person name="Bunk B."/>
            <person name="Jeske O."/>
            <person name="Meyerdierks A."/>
            <person name="Storesund J.E."/>
            <person name="Kallscheuer N."/>
            <person name="Luecker S."/>
            <person name="Lage O.M."/>
            <person name="Pohl T."/>
            <person name="Merkel B.J."/>
            <person name="Hornburger P."/>
            <person name="Mueller R.-W."/>
            <person name="Bruemmer F."/>
            <person name="Labrenz M."/>
            <person name="Spormann A.M."/>
            <person name="Op den Camp H."/>
            <person name="Overmann J."/>
            <person name="Amann R."/>
            <person name="Jetten M.S.M."/>
            <person name="Mascher T."/>
            <person name="Medema M.H."/>
            <person name="Devos D.P."/>
            <person name="Kaster A.-K."/>
            <person name="Ovreas L."/>
            <person name="Rohde M."/>
            <person name="Galperin M.Y."/>
            <person name="Jogler C."/>
        </authorList>
    </citation>
    <scope>NUCLEOTIDE SEQUENCE [LARGE SCALE GENOMIC DNA]</scope>
    <source>
        <strain evidence="2 3">Pla85_3_4</strain>
    </source>
</reference>
<gene>
    <name evidence="2" type="ORF">Pla8534_63320</name>
</gene>
<evidence type="ECO:0000313" key="2">
    <source>
        <dbReference type="EMBL" id="QDU98464.1"/>
    </source>
</evidence>
<feature type="transmembrane region" description="Helical" evidence="1">
    <location>
        <begin position="40"/>
        <end position="58"/>
    </location>
</feature>
<protein>
    <recommendedName>
        <fullName evidence="4">DUF420 domain-containing protein</fullName>
    </recommendedName>
</protein>
<evidence type="ECO:0000256" key="1">
    <source>
        <dbReference type="SAM" id="Phobius"/>
    </source>
</evidence>